<evidence type="ECO:0000256" key="1">
    <source>
        <dbReference type="ARBA" id="ARBA00022741"/>
    </source>
</evidence>
<accession>A0A2G9TMX6</accession>
<dbReference type="PANTHER" id="PTHR47961:SF13">
    <property type="entry name" value="ACTIVATING SIGNAL COINTEGRATOR 1 COMPLEX SUBUNIT 3"/>
    <property type="match status" value="1"/>
</dbReference>
<evidence type="ECO:0000313" key="5">
    <source>
        <dbReference type="EMBL" id="PIO58700.1"/>
    </source>
</evidence>
<dbReference type="Proteomes" id="UP000230423">
    <property type="component" value="Unassembled WGS sequence"/>
</dbReference>
<reference evidence="5 6" key="1">
    <citation type="submission" date="2015-09" db="EMBL/GenBank/DDBJ databases">
        <title>Draft genome of the parasitic nematode Teladorsagia circumcincta isolate WARC Sus (inbred).</title>
        <authorList>
            <person name="Mitreva M."/>
        </authorList>
    </citation>
    <scope>NUCLEOTIDE SEQUENCE [LARGE SCALE GENOMIC DNA]</scope>
    <source>
        <strain evidence="5 6">S</strain>
    </source>
</reference>
<keyword evidence="2" id="KW-0378">Hydrolase</keyword>
<evidence type="ECO:0000256" key="2">
    <source>
        <dbReference type="ARBA" id="ARBA00022801"/>
    </source>
</evidence>
<evidence type="ECO:0000256" key="4">
    <source>
        <dbReference type="ARBA" id="ARBA00022840"/>
    </source>
</evidence>
<protein>
    <recommendedName>
        <fullName evidence="7">Helicase ATP-binding domain-containing protein</fullName>
    </recommendedName>
</protein>
<dbReference type="GO" id="GO:0016787">
    <property type="term" value="F:hydrolase activity"/>
    <property type="evidence" value="ECO:0007669"/>
    <property type="project" value="UniProtKB-KW"/>
</dbReference>
<evidence type="ECO:0000313" key="6">
    <source>
        <dbReference type="Proteomes" id="UP000230423"/>
    </source>
</evidence>
<dbReference type="GO" id="GO:0004386">
    <property type="term" value="F:helicase activity"/>
    <property type="evidence" value="ECO:0007669"/>
    <property type="project" value="UniProtKB-KW"/>
</dbReference>
<sequence length="148" mass="16359">MSQTGIRIVGLSATLPNYVDVARFLRVNPYKGLFYFDGRFRPVPLTQKFIGIKKVGGVREVQETMNEVCYDEVLSYVKKGHQVLVFVHARNATASLAQAFRERAAQLHAYHAAPLMKYHSSQPSDGAGAVVLASSPGILEKEYVVESS</sequence>
<keyword evidence="1" id="KW-0547">Nucleotide-binding</keyword>
<keyword evidence="4" id="KW-0067">ATP-binding</keyword>
<keyword evidence="6" id="KW-1185">Reference proteome</keyword>
<dbReference type="OrthoDB" id="5575at2759"/>
<evidence type="ECO:0008006" key="7">
    <source>
        <dbReference type="Google" id="ProtNLM"/>
    </source>
</evidence>
<dbReference type="PANTHER" id="PTHR47961">
    <property type="entry name" value="DNA POLYMERASE THETA, PUTATIVE (AFU_ORTHOLOGUE AFUA_1G05260)-RELATED"/>
    <property type="match status" value="1"/>
</dbReference>
<name>A0A2G9TMX6_TELCI</name>
<dbReference type="InterPro" id="IPR050474">
    <property type="entry name" value="Hel308_SKI2-like"/>
</dbReference>
<proteinExistence type="predicted"/>
<dbReference type="SUPFAM" id="SSF52540">
    <property type="entry name" value="P-loop containing nucleoside triphosphate hydrolases"/>
    <property type="match status" value="1"/>
</dbReference>
<dbReference type="GO" id="GO:0005524">
    <property type="term" value="F:ATP binding"/>
    <property type="evidence" value="ECO:0007669"/>
    <property type="project" value="UniProtKB-KW"/>
</dbReference>
<dbReference type="InterPro" id="IPR027417">
    <property type="entry name" value="P-loop_NTPase"/>
</dbReference>
<keyword evidence="3" id="KW-0347">Helicase</keyword>
<dbReference type="EMBL" id="KZ360227">
    <property type="protein sequence ID" value="PIO58700.1"/>
    <property type="molecule type" value="Genomic_DNA"/>
</dbReference>
<dbReference type="AlphaFoldDB" id="A0A2G9TMX6"/>
<gene>
    <name evidence="5" type="ORF">TELCIR_19861</name>
</gene>
<organism evidence="5 6">
    <name type="scientific">Teladorsagia circumcincta</name>
    <name type="common">Brown stomach worm</name>
    <name type="synonym">Ostertagia circumcincta</name>
    <dbReference type="NCBI Taxonomy" id="45464"/>
    <lineage>
        <taxon>Eukaryota</taxon>
        <taxon>Metazoa</taxon>
        <taxon>Ecdysozoa</taxon>
        <taxon>Nematoda</taxon>
        <taxon>Chromadorea</taxon>
        <taxon>Rhabditida</taxon>
        <taxon>Rhabditina</taxon>
        <taxon>Rhabditomorpha</taxon>
        <taxon>Strongyloidea</taxon>
        <taxon>Trichostrongylidae</taxon>
        <taxon>Teladorsagia</taxon>
    </lineage>
</organism>
<dbReference type="Gene3D" id="3.40.50.300">
    <property type="entry name" value="P-loop containing nucleotide triphosphate hydrolases"/>
    <property type="match status" value="2"/>
</dbReference>
<evidence type="ECO:0000256" key="3">
    <source>
        <dbReference type="ARBA" id="ARBA00022806"/>
    </source>
</evidence>